<dbReference type="AlphaFoldDB" id="A0AA87MSN2"/>
<accession>A0AA87MSN2</accession>
<protein>
    <submittedName>
        <fullName evidence="1">Uncharacterized protein</fullName>
    </submittedName>
</protein>
<reference evidence="1 2" key="1">
    <citation type="journal article" date="2014" name="Int. J. Syst. Evol. Microbiol.">
        <title>Leptospira mayottensis sp. nov., a pathogenic species of the genus Leptospira isolated from humans.</title>
        <authorList>
            <person name="Bourhy P."/>
            <person name="Collet L."/>
            <person name="Brisse S."/>
            <person name="Picardeau M."/>
        </authorList>
    </citation>
    <scope>NUCLEOTIDE SEQUENCE [LARGE SCALE GENOMIC DNA]</scope>
    <source>
        <strain evidence="1 2">200901122</strain>
    </source>
</reference>
<comment type="caution">
    <text evidence="1">The sequence shown here is derived from an EMBL/GenBank/DDBJ whole genome shotgun (WGS) entry which is preliminary data.</text>
</comment>
<dbReference type="EMBL" id="AKWM02000002">
    <property type="protein sequence ID" value="EKS02109.1"/>
    <property type="molecule type" value="Genomic_DNA"/>
</dbReference>
<organism evidence="1 2">
    <name type="scientific">Leptospira mayottensis 200901122</name>
    <dbReference type="NCBI Taxonomy" id="1193010"/>
    <lineage>
        <taxon>Bacteria</taxon>
        <taxon>Pseudomonadati</taxon>
        <taxon>Spirochaetota</taxon>
        <taxon>Spirochaetia</taxon>
        <taxon>Leptospirales</taxon>
        <taxon>Leptospiraceae</taxon>
        <taxon>Leptospira</taxon>
    </lineage>
</organism>
<dbReference type="Proteomes" id="UP000001343">
    <property type="component" value="Unassembled WGS sequence"/>
</dbReference>
<evidence type="ECO:0000313" key="2">
    <source>
        <dbReference type="Proteomes" id="UP000001343"/>
    </source>
</evidence>
<gene>
    <name evidence="1" type="ORF">LEP1GSC125_0907</name>
</gene>
<name>A0AA87MSN2_9LEPT</name>
<evidence type="ECO:0000313" key="1">
    <source>
        <dbReference type="EMBL" id="EKS02109.1"/>
    </source>
</evidence>
<sequence>MRQTALTDKNYRSFWAFFTFNQHTSSNLRSLFHPVLEPV</sequence>
<proteinExistence type="predicted"/>